<dbReference type="HOGENOM" id="CLU_220649_0_0_6"/>
<evidence type="ECO:0000313" key="2">
    <source>
        <dbReference type="Proteomes" id="UP000002490"/>
    </source>
</evidence>
<reference evidence="1 2" key="1">
    <citation type="journal article" date="2002" name="J. Bacteriol.">
        <title>Genome sequence of Yersinia pestis KIM.</title>
        <authorList>
            <person name="Deng W."/>
            <person name="Burland V."/>
            <person name="Plunkett G.III."/>
            <person name="Boutin A."/>
            <person name="Mayhew G.F."/>
            <person name="Liss P."/>
            <person name="Perna N.T."/>
            <person name="Rose D.J."/>
            <person name="Mau B."/>
            <person name="Zhou S."/>
            <person name="Schwartz D.C."/>
            <person name="Fetherston J.D."/>
            <person name="Lindler L.E."/>
            <person name="Brubaker R.R."/>
            <person name="Plana G.V."/>
            <person name="Straley S.C."/>
            <person name="McDonough K.A."/>
            <person name="Nilles M.L."/>
            <person name="Matson J.S."/>
            <person name="Blattner F.R."/>
            <person name="Perry R.D."/>
        </authorList>
    </citation>
    <scope>NUCLEOTIDE SEQUENCE [LARGE SCALE GENOMIC DNA]</scope>
    <source>
        <strain evidence="2">KIM10+ / Biovar Mediaevalis</strain>
    </source>
</reference>
<dbReference type="EMBL" id="AE009952">
    <property type="protein sequence ID" value="AAM83715.1"/>
    <property type="molecule type" value="Genomic_DNA"/>
</dbReference>
<organism evidence="1 2">
    <name type="scientific">Yersinia pestis</name>
    <dbReference type="NCBI Taxonomy" id="632"/>
    <lineage>
        <taxon>Bacteria</taxon>
        <taxon>Pseudomonadati</taxon>
        <taxon>Pseudomonadota</taxon>
        <taxon>Gammaproteobacteria</taxon>
        <taxon>Enterobacterales</taxon>
        <taxon>Yersiniaceae</taxon>
        <taxon>Yersinia</taxon>
    </lineage>
</organism>
<dbReference type="Proteomes" id="UP000002490">
    <property type="component" value="Chromosome"/>
</dbReference>
<dbReference type="AlphaFoldDB" id="Q8CLV6"/>
<name>Q8CLV6_YERPE</name>
<gene>
    <name evidence="1" type="ordered locus">y0121</name>
</gene>
<protein>
    <submittedName>
        <fullName evidence="1">Uncharacterized protein</fullName>
    </submittedName>
</protein>
<accession>Q8CLV6</accession>
<evidence type="ECO:0000313" key="1">
    <source>
        <dbReference type="EMBL" id="AAM83715.1"/>
    </source>
</evidence>
<proteinExistence type="predicted"/>
<dbReference type="KEGG" id="ypk:y0121"/>
<sequence length="28" mass="3166">MVTLNNPNHLLVVDFKVSKLIGINEPYP</sequence>